<dbReference type="InterPro" id="IPR003593">
    <property type="entry name" value="AAA+_ATPase"/>
</dbReference>
<keyword evidence="4" id="KW-0067">ATP-binding</keyword>
<keyword evidence="2" id="KW-0547">Nucleotide-binding</keyword>
<accession>A0A1B4VB92</accession>
<keyword evidence="9" id="KW-1185">Reference proteome</keyword>
<dbReference type="SMART" id="SM00382">
    <property type="entry name" value="AAA"/>
    <property type="match status" value="1"/>
</dbReference>
<dbReference type="SUPFAM" id="SSF52540">
    <property type="entry name" value="P-loop containing nucleoside triphosphate hydrolases"/>
    <property type="match status" value="1"/>
</dbReference>
<evidence type="ECO:0000256" key="3">
    <source>
        <dbReference type="ARBA" id="ARBA00022748"/>
    </source>
</evidence>
<dbReference type="PROSITE" id="PS50893">
    <property type="entry name" value="ABC_TRANSPORTER_2"/>
    <property type="match status" value="1"/>
</dbReference>
<keyword evidence="5" id="KW-1278">Translocase</keyword>
<evidence type="ECO:0000256" key="5">
    <source>
        <dbReference type="ARBA" id="ARBA00022967"/>
    </source>
</evidence>
<dbReference type="GO" id="GO:0017004">
    <property type="term" value="P:cytochrome complex assembly"/>
    <property type="evidence" value="ECO:0007669"/>
    <property type="project" value="UniProtKB-KW"/>
</dbReference>
<dbReference type="InterPro" id="IPR003439">
    <property type="entry name" value="ABC_transporter-like_ATP-bd"/>
</dbReference>
<evidence type="ECO:0000259" key="7">
    <source>
        <dbReference type="PROSITE" id="PS50893"/>
    </source>
</evidence>
<dbReference type="Pfam" id="PF00005">
    <property type="entry name" value="ABC_tran"/>
    <property type="match status" value="1"/>
</dbReference>
<dbReference type="InterPro" id="IPR027417">
    <property type="entry name" value="P-loop_NTPase"/>
</dbReference>
<gene>
    <name evidence="8" type="ORF">SVA_1102</name>
</gene>
<dbReference type="Gene3D" id="3.40.50.300">
    <property type="entry name" value="P-loop containing nucleotide triphosphate hydrolases"/>
    <property type="match status" value="1"/>
</dbReference>
<protein>
    <submittedName>
        <fullName evidence="8">Cytochrome C biogenesis protein CcmA</fullName>
    </submittedName>
</protein>
<dbReference type="KEGG" id="sva:SVA_1102"/>
<evidence type="ECO:0000313" key="9">
    <source>
        <dbReference type="Proteomes" id="UP000218899"/>
    </source>
</evidence>
<dbReference type="PANTHER" id="PTHR43499:SF1">
    <property type="entry name" value="ABC TRANSPORTER I FAMILY MEMBER 1"/>
    <property type="match status" value="1"/>
</dbReference>
<evidence type="ECO:0000256" key="6">
    <source>
        <dbReference type="ARBA" id="ARBA00023136"/>
    </source>
</evidence>
<dbReference type="PANTHER" id="PTHR43499">
    <property type="entry name" value="ABC TRANSPORTER I FAMILY MEMBER 1"/>
    <property type="match status" value="1"/>
</dbReference>
<dbReference type="RefSeq" id="WP_197703381.1">
    <property type="nucleotide sequence ID" value="NZ_AP014936.1"/>
</dbReference>
<dbReference type="NCBIfam" id="TIGR01189">
    <property type="entry name" value="ccmA"/>
    <property type="match status" value="1"/>
</dbReference>
<dbReference type="GO" id="GO:0022857">
    <property type="term" value="F:transmembrane transporter activity"/>
    <property type="evidence" value="ECO:0007669"/>
    <property type="project" value="InterPro"/>
</dbReference>
<keyword evidence="3" id="KW-0201">Cytochrome c-type biogenesis</keyword>
<proteinExistence type="predicted"/>
<reference evidence="8 9" key="1">
    <citation type="submission" date="2015-08" db="EMBL/GenBank/DDBJ databases">
        <title>Complete genome sequence of Sulfurifustis variabilis.</title>
        <authorList>
            <person name="Miura A."/>
            <person name="Kojima H."/>
            <person name="Fukui M."/>
        </authorList>
    </citation>
    <scope>NUCLEOTIDE SEQUENCE [LARGE SCALE GENOMIC DNA]</scope>
    <source>
        <strain evidence="9">skN76</strain>
    </source>
</reference>
<dbReference type="InterPro" id="IPR005895">
    <property type="entry name" value="ABC_transptr_haem_export_CcmA"/>
</dbReference>
<keyword evidence="6" id="KW-0472">Membrane</keyword>
<dbReference type="Proteomes" id="UP000218899">
    <property type="component" value="Chromosome"/>
</dbReference>
<keyword evidence="1" id="KW-0813">Transport</keyword>
<organism evidence="8 9">
    <name type="scientific">Sulfurifustis variabilis</name>
    <dbReference type="NCBI Taxonomy" id="1675686"/>
    <lineage>
        <taxon>Bacteria</taxon>
        <taxon>Pseudomonadati</taxon>
        <taxon>Pseudomonadota</taxon>
        <taxon>Gammaproteobacteria</taxon>
        <taxon>Acidiferrobacterales</taxon>
        <taxon>Acidiferrobacteraceae</taxon>
        <taxon>Sulfurifustis</taxon>
    </lineage>
</organism>
<feature type="domain" description="ABC transporter" evidence="7">
    <location>
        <begin position="7"/>
        <end position="231"/>
    </location>
</feature>
<dbReference type="AlphaFoldDB" id="A0A1B4VB92"/>
<evidence type="ECO:0000256" key="1">
    <source>
        <dbReference type="ARBA" id="ARBA00022448"/>
    </source>
</evidence>
<sequence length="232" mass="25357">MKASDRLEIRDLCCTRGDRPLFSGLSRTVRPGELLHVVGSNGSGKTTLLRTLCGLSRPAEGEIRWKGRAVRELGDEYRADLLYVGHQDGVQGELTLAENLRAQACLEGPTEPAAIEAALERVELAARGRFPAKILSQGQHRRLALARLALLERVIWILDEPFTALDTKSCRVVTRLLDEHLEGGGLVVLSSHQEFELAGRASRIDLDRVRAAAKTRRSSAASASAVIDHHAT</sequence>
<evidence type="ECO:0000313" key="8">
    <source>
        <dbReference type="EMBL" id="BAU47681.1"/>
    </source>
</evidence>
<evidence type="ECO:0000256" key="2">
    <source>
        <dbReference type="ARBA" id="ARBA00022741"/>
    </source>
</evidence>
<dbReference type="GO" id="GO:0016887">
    <property type="term" value="F:ATP hydrolysis activity"/>
    <property type="evidence" value="ECO:0007669"/>
    <property type="project" value="InterPro"/>
</dbReference>
<name>A0A1B4VB92_9GAMM</name>
<dbReference type="GO" id="GO:0005524">
    <property type="term" value="F:ATP binding"/>
    <property type="evidence" value="ECO:0007669"/>
    <property type="project" value="UniProtKB-KW"/>
</dbReference>
<evidence type="ECO:0000256" key="4">
    <source>
        <dbReference type="ARBA" id="ARBA00022840"/>
    </source>
</evidence>
<dbReference type="NCBIfam" id="NF010061">
    <property type="entry name" value="PRK13538.1"/>
    <property type="match status" value="1"/>
</dbReference>
<dbReference type="EMBL" id="AP014936">
    <property type="protein sequence ID" value="BAU47681.1"/>
    <property type="molecule type" value="Genomic_DNA"/>
</dbReference>